<dbReference type="GO" id="GO:0005886">
    <property type="term" value="C:plasma membrane"/>
    <property type="evidence" value="ECO:0007669"/>
    <property type="project" value="UniProtKB-SubCell"/>
</dbReference>
<dbReference type="AlphaFoldDB" id="A0A1J5R6L1"/>
<feature type="transmembrane region" description="Helical" evidence="6">
    <location>
        <begin position="326"/>
        <end position="347"/>
    </location>
</feature>
<dbReference type="Gene3D" id="1.20.81.30">
    <property type="entry name" value="Type II secretion system (T2SS), domain F"/>
    <property type="match status" value="1"/>
</dbReference>
<dbReference type="InterPro" id="IPR018076">
    <property type="entry name" value="T2SS_GspF_dom"/>
</dbReference>
<feature type="transmembrane region" description="Helical" evidence="6">
    <location>
        <begin position="130"/>
        <end position="149"/>
    </location>
</feature>
<reference evidence="8" key="1">
    <citation type="submission" date="2016-10" db="EMBL/GenBank/DDBJ databases">
        <title>Sequence of Gallionella enrichment culture.</title>
        <authorList>
            <person name="Poehlein A."/>
            <person name="Muehling M."/>
            <person name="Daniel R."/>
        </authorList>
    </citation>
    <scope>NUCLEOTIDE SEQUENCE</scope>
</reference>
<evidence type="ECO:0000256" key="1">
    <source>
        <dbReference type="ARBA" id="ARBA00004651"/>
    </source>
</evidence>
<keyword evidence="5 6" id="KW-0472">Membrane</keyword>
<name>A0A1J5R6L1_9ZZZZ</name>
<organism evidence="8">
    <name type="scientific">mine drainage metagenome</name>
    <dbReference type="NCBI Taxonomy" id="410659"/>
    <lineage>
        <taxon>unclassified sequences</taxon>
        <taxon>metagenomes</taxon>
        <taxon>ecological metagenomes</taxon>
    </lineage>
</organism>
<dbReference type="Pfam" id="PF00482">
    <property type="entry name" value="T2SSF"/>
    <property type="match status" value="1"/>
</dbReference>
<gene>
    <name evidence="8" type="primary">tcpE_3</name>
    <name evidence="8" type="ORF">GALL_344070</name>
</gene>
<evidence type="ECO:0000313" key="8">
    <source>
        <dbReference type="EMBL" id="OIQ83789.1"/>
    </source>
</evidence>
<evidence type="ECO:0000256" key="2">
    <source>
        <dbReference type="ARBA" id="ARBA00022475"/>
    </source>
</evidence>
<protein>
    <submittedName>
        <fullName evidence="8">Toxin coregulated pilus biosynthesis protein E</fullName>
    </submittedName>
</protein>
<dbReference type="InterPro" id="IPR042094">
    <property type="entry name" value="T2SS_GspF_sf"/>
</dbReference>
<evidence type="ECO:0000256" key="5">
    <source>
        <dbReference type="ARBA" id="ARBA00023136"/>
    </source>
</evidence>
<comment type="subcellular location">
    <subcellularLocation>
        <location evidence="1">Cell membrane</location>
        <topology evidence="1">Multi-pass membrane protein</topology>
    </subcellularLocation>
</comment>
<sequence>MAEISLTALREPGALTRAWRISGFSSRRLAFYEDFLDSGVELRLYCRFRAEKLEGRGAPDYAIVREIGDRLAQGRSVAAALHGLVPPSDLVLIAAHESRGTLHQGIAQVIDTVREEIQLRSEARSQLTTPLLYMLLAIGLVTYGLPWMVELMSKNLLKPGMMSLDQRALVAFTGFMAHHALLFNLLYTVVPALYLVSLPRWTVASRVPGRGWLDRHFAPYAIYRAYHAALFMRSLGAQLAVTPKLEHALEAIRANSNRWLADYIWAMEQRLPSCRVRPILALDVGLLDAAMVDSLMLVSLRGESEQAIASRAQTACKRASATIRSYVAAIRVAAYLLLGTVLAWAVLSLMTQTIKQQTEALSNPAAMQHVR</sequence>
<feature type="domain" description="Type II secretion system protein GspF" evidence="7">
    <location>
        <begin position="63"/>
        <end position="142"/>
    </location>
</feature>
<evidence type="ECO:0000256" key="6">
    <source>
        <dbReference type="SAM" id="Phobius"/>
    </source>
</evidence>
<keyword evidence="4 6" id="KW-1133">Transmembrane helix</keyword>
<dbReference type="EMBL" id="MLJW01000672">
    <property type="protein sequence ID" value="OIQ83789.1"/>
    <property type="molecule type" value="Genomic_DNA"/>
</dbReference>
<evidence type="ECO:0000256" key="3">
    <source>
        <dbReference type="ARBA" id="ARBA00022692"/>
    </source>
</evidence>
<keyword evidence="2" id="KW-1003">Cell membrane</keyword>
<comment type="caution">
    <text evidence="8">The sequence shown here is derived from an EMBL/GenBank/DDBJ whole genome shotgun (WGS) entry which is preliminary data.</text>
</comment>
<proteinExistence type="predicted"/>
<accession>A0A1J5R6L1</accession>
<keyword evidence="3 6" id="KW-0812">Transmembrane</keyword>
<feature type="transmembrane region" description="Helical" evidence="6">
    <location>
        <begin position="169"/>
        <end position="196"/>
    </location>
</feature>
<evidence type="ECO:0000256" key="4">
    <source>
        <dbReference type="ARBA" id="ARBA00022989"/>
    </source>
</evidence>
<evidence type="ECO:0000259" key="7">
    <source>
        <dbReference type="Pfam" id="PF00482"/>
    </source>
</evidence>